<dbReference type="PANTHER" id="PTHR22894:SF5">
    <property type="entry name" value="RING-TYPE DOMAIN-CONTAINING PROTEIN"/>
    <property type="match status" value="1"/>
</dbReference>
<dbReference type="PANTHER" id="PTHR22894">
    <property type="entry name" value="RING-TYPE DOMAIN-CONTAINING PROTEIN"/>
    <property type="match status" value="1"/>
</dbReference>
<dbReference type="RefSeq" id="XP_038989130.1">
    <property type="nucleotide sequence ID" value="XM_039133202.1"/>
</dbReference>
<comment type="subcellular location">
    <subcellularLocation>
        <location evidence="1">Endomembrane system</location>
        <topology evidence="1">Multi-pass membrane protein</topology>
    </subcellularLocation>
</comment>
<keyword evidence="4" id="KW-0479">Metal-binding</keyword>
<dbReference type="OrthoDB" id="9049620at2759"/>
<evidence type="ECO:0000256" key="5">
    <source>
        <dbReference type="ARBA" id="ARBA00022771"/>
    </source>
</evidence>
<evidence type="ECO:0000256" key="3">
    <source>
        <dbReference type="ARBA" id="ARBA00022692"/>
    </source>
</evidence>
<dbReference type="GO" id="GO:0008270">
    <property type="term" value="F:zinc ion binding"/>
    <property type="evidence" value="ECO:0007669"/>
    <property type="project" value="UniProtKB-KW"/>
</dbReference>
<feature type="domain" description="RING-type" evidence="13">
    <location>
        <begin position="10"/>
        <end position="53"/>
    </location>
</feature>
<organism evidence="14 15">
    <name type="scientific">Phoenix dactylifera</name>
    <name type="common">Date palm</name>
    <dbReference type="NCBI Taxonomy" id="42345"/>
    <lineage>
        <taxon>Eukaryota</taxon>
        <taxon>Viridiplantae</taxon>
        <taxon>Streptophyta</taxon>
        <taxon>Embryophyta</taxon>
        <taxon>Tracheophyta</taxon>
        <taxon>Spermatophyta</taxon>
        <taxon>Magnoliopsida</taxon>
        <taxon>Liliopsida</taxon>
        <taxon>Arecaceae</taxon>
        <taxon>Coryphoideae</taxon>
        <taxon>Phoeniceae</taxon>
        <taxon>Phoenix</taxon>
    </lineage>
</organism>
<evidence type="ECO:0000256" key="6">
    <source>
        <dbReference type="ARBA" id="ARBA00022833"/>
    </source>
</evidence>
<accession>A0A8B9ARQ5</accession>
<evidence type="ECO:0000256" key="4">
    <source>
        <dbReference type="ARBA" id="ARBA00022723"/>
    </source>
</evidence>
<evidence type="ECO:0000256" key="2">
    <source>
        <dbReference type="ARBA" id="ARBA00014068"/>
    </source>
</evidence>
<dbReference type="InterPro" id="IPR013083">
    <property type="entry name" value="Znf_RING/FYVE/PHD"/>
</dbReference>
<dbReference type="PROSITE" id="PS00518">
    <property type="entry name" value="ZF_RING_1"/>
    <property type="match status" value="1"/>
</dbReference>
<dbReference type="SMART" id="SM00184">
    <property type="entry name" value="RING"/>
    <property type="match status" value="1"/>
</dbReference>
<keyword evidence="14" id="KW-1185">Reference proteome</keyword>
<evidence type="ECO:0000313" key="14">
    <source>
        <dbReference type="Proteomes" id="UP000228380"/>
    </source>
</evidence>
<dbReference type="PROSITE" id="PS50089">
    <property type="entry name" value="ZF_RING_2"/>
    <property type="match status" value="1"/>
</dbReference>
<gene>
    <name evidence="15" type="primary">LOC103701296</name>
</gene>
<feature type="transmembrane region" description="Helical" evidence="12">
    <location>
        <begin position="160"/>
        <end position="178"/>
    </location>
</feature>
<sequence length="184" mass="21068">MDSPPENDVCSVCHDDFALPCQANCSHWFCAHCILEVWRHGSVRHPCQCPICRRTITLLIPTEAAQQQRHDPEVIQVLGNIERYNRLFGGGSPNLIQMLQDLPFFLRRLFTELMDPQRSLPFFFKARMILAFLLSSIYVLSPVDIIPEGVLGFVGFFDDLLILLIVFLHLSAMYRTILLNRHGG</sequence>
<name>A0A8B9ARQ5_PHODC</name>
<reference evidence="15" key="2">
    <citation type="submission" date="2025-08" db="UniProtKB">
        <authorList>
            <consortium name="RefSeq"/>
        </authorList>
    </citation>
    <scope>IDENTIFICATION</scope>
    <source>
        <tissue evidence="15">Young leaves</tissue>
    </source>
</reference>
<feature type="transmembrane region" description="Helical" evidence="12">
    <location>
        <begin position="122"/>
        <end position="140"/>
    </location>
</feature>
<protein>
    <recommendedName>
        <fullName evidence="2">E3 ubiquitin-protein ligase RNF170</fullName>
    </recommendedName>
    <alternativeName>
        <fullName evidence="10">RING finger protein 170</fullName>
    </alternativeName>
    <alternativeName>
        <fullName evidence="9">RING-type E3 ubiquitin transferase RNF170</fullName>
    </alternativeName>
</protein>
<dbReference type="GO" id="GO:0061630">
    <property type="term" value="F:ubiquitin protein ligase activity"/>
    <property type="evidence" value="ECO:0007669"/>
    <property type="project" value="InterPro"/>
</dbReference>
<keyword evidence="6" id="KW-0862">Zinc</keyword>
<evidence type="ECO:0000256" key="7">
    <source>
        <dbReference type="ARBA" id="ARBA00022989"/>
    </source>
</evidence>
<dbReference type="InterPro" id="IPR038896">
    <property type="entry name" value="RNF170"/>
</dbReference>
<dbReference type="InterPro" id="IPR017907">
    <property type="entry name" value="Znf_RING_CS"/>
</dbReference>
<dbReference type="AlphaFoldDB" id="A0A8B9ARQ5"/>
<dbReference type="Gene3D" id="3.30.40.10">
    <property type="entry name" value="Zinc/RING finger domain, C3HC4 (zinc finger)"/>
    <property type="match status" value="1"/>
</dbReference>
<dbReference type="InterPro" id="IPR010652">
    <property type="entry name" value="DUF1232"/>
</dbReference>
<reference evidence="14" key="1">
    <citation type="journal article" date="2019" name="Nat. Commun.">
        <title>Genome-wide association mapping of date palm fruit traits.</title>
        <authorList>
            <person name="Hazzouri K.M."/>
            <person name="Gros-Balthazard M."/>
            <person name="Flowers J.M."/>
            <person name="Copetti D."/>
            <person name="Lemansour A."/>
            <person name="Lebrun M."/>
            <person name="Masmoudi K."/>
            <person name="Ferrand S."/>
            <person name="Dhar M.I."/>
            <person name="Fresquez Z.A."/>
            <person name="Rosas U."/>
            <person name="Zhang J."/>
            <person name="Talag J."/>
            <person name="Lee S."/>
            <person name="Kudrna D."/>
            <person name="Powell R.F."/>
            <person name="Leitch I.J."/>
            <person name="Krueger R.R."/>
            <person name="Wing R.A."/>
            <person name="Amiri K.M.A."/>
            <person name="Purugganan M.D."/>
        </authorList>
    </citation>
    <scope>NUCLEOTIDE SEQUENCE [LARGE SCALE GENOMIC DNA]</scope>
    <source>
        <strain evidence="14">cv. Khalas</strain>
    </source>
</reference>
<evidence type="ECO:0000256" key="11">
    <source>
        <dbReference type="PROSITE-ProRule" id="PRU00175"/>
    </source>
</evidence>
<keyword evidence="5 11" id="KW-0863">Zinc-finger</keyword>
<proteinExistence type="predicted"/>
<evidence type="ECO:0000256" key="9">
    <source>
        <dbReference type="ARBA" id="ARBA00030110"/>
    </source>
</evidence>
<keyword evidence="7 12" id="KW-1133">Transmembrane helix</keyword>
<evidence type="ECO:0000256" key="8">
    <source>
        <dbReference type="ARBA" id="ARBA00023136"/>
    </source>
</evidence>
<dbReference type="KEGG" id="pda:103701296"/>
<keyword evidence="3 12" id="KW-0812">Transmembrane</keyword>
<evidence type="ECO:0000259" key="13">
    <source>
        <dbReference type="PROSITE" id="PS50089"/>
    </source>
</evidence>
<evidence type="ECO:0000256" key="1">
    <source>
        <dbReference type="ARBA" id="ARBA00004127"/>
    </source>
</evidence>
<evidence type="ECO:0000256" key="10">
    <source>
        <dbReference type="ARBA" id="ARBA00031107"/>
    </source>
</evidence>
<dbReference type="Proteomes" id="UP000228380">
    <property type="component" value="Chromosome 14"/>
</dbReference>
<dbReference type="GeneID" id="103701296"/>
<evidence type="ECO:0000313" key="15">
    <source>
        <dbReference type="RefSeq" id="XP_038989130.1"/>
    </source>
</evidence>
<keyword evidence="8 12" id="KW-0472">Membrane</keyword>
<dbReference type="GO" id="GO:0005789">
    <property type="term" value="C:endoplasmic reticulum membrane"/>
    <property type="evidence" value="ECO:0007669"/>
    <property type="project" value="UniProtKB-SubCell"/>
</dbReference>
<evidence type="ECO:0000256" key="12">
    <source>
        <dbReference type="SAM" id="Phobius"/>
    </source>
</evidence>
<dbReference type="InterPro" id="IPR001841">
    <property type="entry name" value="Znf_RING"/>
</dbReference>
<dbReference type="Pfam" id="PF06803">
    <property type="entry name" value="DUF1232"/>
    <property type="match status" value="1"/>
</dbReference>
<dbReference type="SUPFAM" id="SSF57850">
    <property type="entry name" value="RING/U-box"/>
    <property type="match status" value="1"/>
</dbReference>